<protein>
    <submittedName>
        <fullName evidence="1">Uncharacterized protein</fullName>
    </submittedName>
</protein>
<evidence type="ECO:0000313" key="2">
    <source>
        <dbReference type="Proteomes" id="UP000798662"/>
    </source>
</evidence>
<evidence type="ECO:0000313" key="1">
    <source>
        <dbReference type="EMBL" id="KAK1865698.1"/>
    </source>
</evidence>
<organism evidence="1 2">
    <name type="scientific">Pyropia yezoensis</name>
    <name type="common">Susabi-nori</name>
    <name type="synonym">Porphyra yezoensis</name>
    <dbReference type="NCBI Taxonomy" id="2788"/>
    <lineage>
        <taxon>Eukaryota</taxon>
        <taxon>Rhodophyta</taxon>
        <taxon>Bangiophyceae</taxon>
        <taxon>Bangiales</taxon>
        <taxon>Bangiaceae</taxon>
        <taxon>Pyropia</taxon>
    </lineage>
</organism>
<proteinExistence type="predicted"/>
<dbReference type="EMBL" id="CM020619">
    <property type="protein sequence ID" value="KAK1865698.1"/>
    <property type="molecule type" value="Genomic_DNA"/>
</dbReference>
<sequence>MAGAIELDVLLRVTAVGALRTVVASRDGGDWALEVPGRGGGAVTAAALAAGSCPSRDSGSDAAGVHVADADGRLSAAAAAVVPPPVTAGVATAAAVGSGAALSRLPAAGASLSQPGADAPSLFRRWVATSPGSGLARNARAPPLALRAAPMGVDPSIPVDGAATGGESRRVAASGRPSTGWPERVEGGGAPRRLPRPGCRAPPRNHPRGVHAAAAPRGAHVLTRPLAAVWPRGCATRVSRGRAATVDARAPVLARRQSGGGGRAARRGTAAATPAVGGLAARARGVP</sequence>
<gene>
    <name evidence="1" type="ORF">I4F81_008224</name>
</gene>
<dbReference type="Proteomes" id="UP000798662">
    <property type="component" value="Chromosome 2"/>
</dbReference>
<comment type="caution">
    <text evidence="1">The sequence shown here is derived from an EMBL/GenBank/DDBJ whole genome shotgun (WGS) entry which is preliminary data.</text>
</comment>
<keyword evidence="2" id="KW-1185">Reference proteome</keyword>
<accession>A0ACC3C7G2</accession>
<reference evidence="1" key="1">
    <citation type="submission" date="2019-11" db="EMBL/GenBank/DDBJ databases">
        <title>Nori genome reveals adaptations in red seaweeds to the harsh intertidal environment.</title>
        <authorList>
            <person name="Wang D."/>
            <person name="Mao Y."/>
        </authorList>
    </citation>
    <scope>NUCLEOTIDE SEQUENCE</scope>
    <source>
        <tissue evidence="1">Gametophyte</tissue>
    </source>
</reference>
<name>A0ACC3C7G2_PYRYE</name>